<dbReference type="Pfam" id="PF24626">
    <property type="entry name" value="SH3_Tf2-1"/>
    <property type="match status" value="1"/>
</dbReference>
<accession>A0A1E3J659</accession>
<reference evidence="2 3" key="1">
    <citation type="submission" date="2016-06" db="EMBL/GenBank/DDBJ databases">
        <title>Evolution of pathogenesis and genome organization in the Tremellales.</title>
        <authorList>
            <person name="Cuomo C."/>
            <person name="Litvintseva A."/>
            <person name="Heitman J."/>
            <person name="Chen Y."/>
            <person name="Sun S."/>
            <person name="Springer D."/>
            <person name="Dromer F."/>
            <person name="Young S."/>
            <person name="Zeng Q."/>
            <person name="Chapman S."/>
            <person name="Gujja S."/>
            <person name="Saif S."/>
            <person name="Birren B."/>
        </authorList>
    </citation>
    <scope>NUCLEOTIDE SEQUENCE [LARGE SCALE GENOMIC DNA]</scope>
    <source>
        <strain evidence="2 3">CBS 6273</strain>
    </source>
</reference>
<dbReference type="InterPro" id="IPR056924">
    <property type="entry name" value="SH3_Tf2-1"/>
</dbReference>
<name>A0A1E3J659_9TREE</name>
<evidence type="ECO:0000259" key="1">
    <source>
        <dbReference type="Pfam" id="PF24626"/>
    </source>
</evidence>
<protein>
    <recommendedName>
        <fullName evidence="1">Tf2-1-like SH3-like domain-containing protein</fullName>
    </recommendedName>
</protein>
<organism evidence="2 3">
    <name type="scientific">Cryptococcus amylolentus CBS 6273</name>
    <dbReference type="NCBI Taxonomy" id="1296118"/>
    <lineage>
        <taxon>Eukaryota</taxon>
        <taxon>Fungi</taxon>
        <taxon>Dikarya</taxon>
        <taxon>Basidiomycota</taxon>
        <taxon>Agaricomycotina</taxon>
        <taxon>Tremellomycetes</taxon>
        <taxon>Tremellales</taxon>
        <taxon>Cryptococcaceae</taxon>
        <taxon>Cryptococcus</taxon>
    </lineage>
</organism>
<evidence type="ECO:0000313" key="3">
    <source>
        <dbReference type="Proteomes" id="UP000095149"/>
    </source>
</evidence>
<dbReference type="EMBL" id="MEKH01000015">
    <property type="protein sequence ID" value="ODN96349.1"/>
    <property type="molecule type" value="Genomic_DNA"/>
</dbReference>
<dbReference type="Proteomes" id="UP000095149">
    <property type="component" value="Unassembled WGS sequence"/>
</dbReference>
<evidence type="ECO:0000313" key="2">
    <source>
        <dbReference type="EMBL" id="ODN96349.1"/>
    </source>
</evidence>
<gene>
    <name evidence="2" type="ORF">I350_08377</name>
</gene>
<feature type="domain" description="Tf2-1-like SH3-like" evidence="1">
    <location>
        <begin position="89"/>
        <end position="148"/>
    </location>
</feature>
<comment type="caution">
    <text evidence="2">The sequence shown here is derived from an EMBL/GenBank/DDBJ whole genome shotgun (WGS) entry which is preliminary data.</text>
</comment>
<sequence>MSTNDPLPWDQGAYLQHAEVRNNMEDLADNKVSERDEIRSLVPSEFQDFLDVFQAKEAKQLPPHRPYDHTIHLEKEAKLKLHPAYTSSDLVLIDIRRFSTTRPSKKLDYKRIGPFEVEGAVGANAYCVKIPSSIKIHPVFHIAYLESYNPPAQGKSPNQQLKPYQTIIADKEWEVACILDSKVTQKRNTMDWEPSAHLVNASPRFRP</sequence>
<proteinExistence type="predicted"/>
<dbReference type="AlphaFoldDB" id="A0A1E3J659"/>